<evidence type="ECO:0000256" key="7">
    <source>
        <dbReference type="SAM" id="SignalP"/>
    </source>
</evidence>
<dbReference type="InterPro" id="IPR051811">
    <property type="entry name" value="Cytochrome_c550/c551-like"/>
</dbReference>
<evidence type="ECO:0000256" key="3">
    <source>
        <dbReference type="ARBA" id="ARBA00022723"/>
    </source>
</evidence>
<dbReference type="InterPro" id="IPR036909">
    <property type="entry name" value="Cyt_c-like_dom_sf"/>
</dbReference>
<sequence>MTTKRNALLVAGLLTGLFGAGATWAHGNVVPQAVETKGLTSIKDAGVQVDADGWAAANPYRSSPEHDKALEIGSSAYNQNCAACHGLEAKSGGIAPDLRLLDVGEAGDEWFVQRVRNGAVRDGRVYMPKMADYLSQEALWAVRTYLDSVHVEQ</sequence>
<evidence type="ECO:0000259" key="8">
    <source>
        <dbReference type="PROSITE" id="PS51007"/>
    </source>
</evidence>
<dbReference type="GO" id="GO:0009055">
    <property type="term" value="F:electron transfer activity"/>
    <property type="evidence" value="ECO:0007669"/>
    <property type="project" value="InterPro"/>
</dbReference>
<evidence type="ECO:0000256" key="4">
    <source>
        <dbReference type="ARBA" id="ARBA00022982"/>
    </source>
</evidence>
<feature type="domain" description="Cytochrome c" evidence="8">
    <location>
        <begin position="68"/>
        <end position="150"/>
    </location>
</feature>
<dbReference type="SUPFAM" id="SSF46626">
    <property type="entry name" value="Cytochrome c"/>
    <property type="match status" value="1"/>
</dbReference>
<gene>
    <name evidence="9" type="ORF">HK44_004375</name>
</gene>
<feature type="chain" id="PRO_5001456653" evidence="7">
    <location>
        <begin position="26"/>
        <end position="153"/>
    </location>
</feature>
<dbReference type="eggNOG" id="COG2010">
    <property type="taxonomic scope" value="Bacteria"/>
</dbReference>
<keyword evidence="1" id="KW-0813">Transport</keyword>
<proteinExistence type="predicted"/>
<dbReference type="PANTHER" id="PTHR37823:SF4">
    <property type="entry name" value="MENAQUINOL-CYTOCHROME C REDUCTASE CYTOCHROME B_C SUBUNIT"/>
    <property type="match status" value="1"/>
</dbReference>
<name>A0A010SIR6_PSEFL</name>
<dbReference type="AlphaFoldDB" id="A0A010SIR6"/>
<evidence type="ECO:0000256" key="2">
    <source>
        <dbReference type="ARBA" id="ARBA00022617"/>
    </source>
</evidence>
<dbReference type="PANTHER" id="PTHR37823">
    <property type="entry name" value="CYTOCHROME C-553-LIKE"/>
    <property type="match status" value="1"/>
</dbReference>
<dbReference type="FunFam" id="1.10.760.10:FF:000028">
    <property type="entry name" value="Cytochrome c-550 PedF"/>
    <property type="match status" value="1"/>
</dbReference>
<dbReference type="EMBL" id="AFOY02000015">
    <property type="protein sequence ID" value="EXF92945.1"/>
    <property type="molecule type" value="Genomic_DNA"/>
</dbReference>
<evidence type="ECO:0000313" key="9">
    <source>
        <dbReference type="EMBL" id="EXF92945.1"/>
    </source>
</evidence>
<dbReference type="Gene3D" id="1.10.760.10">
    <property type="entry name" value="Cytochrome c-like domain"/>
    <property type="match status" value="1"/>
</dbReference>
<feature type="signal peptide" evidence="7">
    <location>
        <begin position="1"/>
        <end position="25"/>
    </location>
</feature>
<comment type="caution">
    <text evidence="9">The sequence shown here is derived from an EMBL/GenBank/DDBJ whole genome shotgun (WGS) entry which is preliminary data.</text>
</comment>
<keyword evidence="3 6" id="KW-0479">Metal-binding</keyword>
<keyword evidence="5 6" id="KW-0408">Iron</keyword>
<evidence type="ECO:0000256" key="1">
    <source>
        <dbReference type="ARBA" id="ARBA00022448"/>
    </source>
</evidence>
<dbReference type="GO" id="GO:0046872">
    <property type="term" value="F:metal ion binding"/>
    <property type="evidence" value="ECO:0007669"/>
    <property type="project" value="UniProtKB-KW"/>
</dbReference>
<dbReference type="RefSeq" id="WP_019690840.1">
    <property type="nucleotide sequence ID" value="NZ_AFOY02000015.1"/>
</dbReference>
<keyword evidence="7" id="KW-0732">Signal</keyword>
<dbReference type="PATRIC" id="fig|1042209.11.peg.3232"/>
<dbReference type="Proteomes" id="UP000022611">
    <property type="component" value="Unassembled WGS sequence"/>
</dbReference>
<organism evidence="9 10">
    <name type="scientific">Pseudomonas fluorescens HK44</name>
    <dbReference type="NCBI Taxonomy" id="1042209"/>
    <lineage>
        <taxon>Bacteria</taxon>
        <taxon>Pseudomonadati</taxon>
        <taxon>Pseudomonadota</taxon>
        <taxon>Gammaproteobacteria</taxon>
        <taxon>Pseudomonadales</taxon>
        <taxon>Pseudomonadaceae</taxon>
        <taxon>Pseudomonas</taxon>
    </lineage>
</organism>
<reference evidence="9 10" key="1">
    <citation type="journal article" date="2011" name="J. Bacteriol.">
        <title>Draft genome sequence of the polycyclic aromatic hydrocarbon-degrading, genetically engineered bioluminescent bioreporter Pseudomonas fluorescens HK44.</title>
        <authorList>
            <person name="Chauhan A."/>
            <person name="Layton A.C."/>
            <person name="Williams D.E."/>
            <person name="Smartt A.E."/>
            <person name="Ripp S."/>
            <person name="Karpinets T.V."/>
            <person name="Brown S.D."/>
            <person name="Sayler G.S."/>
        </authorList>
    </citation>
    <scope>NUCLEOTIDE SEQUENCE [LARGE SCALE GENOMIC DNA]</scope>
    <source>
        <strain evidence="9 10">HK44</strain>
    </source>
</reference>
<protein>
    <submittedName>
        <fullName evidence="9">Cytochrome C</fullName>
    </submittedName>
</protein>
<keyword evidence="2 6" id="KW-0349">Heme</keyword>
<dbReference type="InterPro" id="IPR030991">
    <property type="entry name" value="c550_proteobact"/>
</dbReference>
<evidence type="ECO:0000256" key="6">
    <source>
        <dbReference type="PROSITE-ProRule" id="PRU00433"/>
    </source>
</evidence>
<dbReference type="NCBIfam" id="TIGR04494">
    <property type="entry name" value="c550_PedF"/>
    <property type="match status" value="1"/>
</dbReference>
<dbReference type="OrthoDB" id="9797504at2"/>
<accession>A0A010SIR6</accession>
<dbReference type="HOGENOM" id="CLU_084762_1_0_6"/>
<evidence type="ECO:0000313" key="10">
    <source>
        <dbReference type="Proteomes" id="UP000022611"/>
    </source>
</evidence>
<dbReference type="GO" id="GO:0020037">
    <property type="term" value="F:heme binding"/>
    <property type="evidence" value="ECO:0007669"/>
    <property type="project" value="InterPro"/>
</dbReference>
<evidence type="ECO:0000256" key="5">
    <source>
        <dbReference type="ARBA" id="ARBA00023004"/>
    </source>
</evidence>
<keyword evidence="4" id="KW-0249">Electron transport</keyword>
<dbReference type="PROSITE" id="PS51007">
    <property type="entry name" value="CYTC"/>
    <property type="match status" value="1"/>
</dbReference>
<dbReference type="Pfam" id="PF13442">
    <property type="entry name" value="Cytochrome_CBB3"/>
    <property type="match status" value="1"/>
</dbReference>
<dbReference type="InterPro" id="IPR009056">
    <property type="entry name" value="Cyt_c-like_dom"/>
</dbReference>